<name>S6C8K1_BABBO</name>
<dbReference type="AlphaFoldDB" id="S6C8K1"/>
<accession>S6C8K1</accession>
<protein>
    <submittedName>
        <fullName evidence="1">Uncharacterized protein</fullName>
    </submittedName>
</protein>
<sequence length="78" mass="8711">MLRKLERISLYDIVVLSIDNFLLASIVKATLIKFSFVIKVTQHKIFKHAIKQMKSSETNQRCLPTGKSTGFAGVASSL</sequence>
<reference evidence="1" key="1">
    <citation type="journal article" date="2014" name="BMC Genomics">
        <title>The Babesia bovis gene and promoter model: an update from full-length EST analysis.</title>
        <authorList>
            <person name="Yamagishi J."/>
            <person name="Wakaguri H."/>
            <person name="Yokoyama N."/>
            <person name="Yamashita R."/>
            <person name="Suzuki Y."/>
            <person name="Xuan X."/>
            <person name="Igarashi I."/>
        </authorList>
    </citation>
    <scope>NUCLEOTIDE SEQUENCE</scope>
    <source>
        <strain evidence="1">Texas</strain>
    </source>
</reference>
<organism evidence="1">
    <name type="scientific">Babesia bovis</name>
    <dbReference type="NCBI Taxonomy" id="5865"/>
    <lineage>
        <taxon>Eukaryota</taxon>
        <taxon>Sar</taxon>
        <taxon>Alveolata</taxon>
        <taxon>Apicomplexa</taxon>
        <taxon>Aconoidasida</taxon>
        <taxon>Piroplasmida</taxon>
        <taxon>Babesiidae</taxon>
        <taxon>Babesia</taxon>
    </lineage>
</organism>
<evidence type="ECO:0000313" key="1">
    <source>
        <dbReference type="EMBL" id="BAN64880.1"/>
    </source>
</evidence>
<proteinExistence type="evidence at transcript level"/>
<dbReference type="EMBL" id="AK441086">
    <property type="protein sequence ID" value="BAN64880.1"/>
    <property type="molecule type" value="mRNA"/>
</dbReference>